<name>R9BSW5_9CLOT</name>
<feature type="chain" id="PRO_5004480965" evidence="1">
    <location>
        <begin position="22"/>
        <end position="95"/>
    </location>
</feature>
<keyword evidence="3" id="KW-1185">Reference proteome</keyword>
<keyword evidence="1" id="KW-0732">Signal</keyword>
<dbReference type="Proteomes" id="UP000013988">
    <property type="component" value="Unassembled WGS sequence"/>
</dbReference>
<dbReference type="AlphaFoldDB" id="R9BSW5"/>
<evidence type="ECO:0000256" key="1">
    <source>
        <dbReference type="SAM" id="SignalP"/>
    </source>
</evidence>
<dbReference type="PATRIC" id="fig|1202534.3.peg.3593"/>
<evidence type="ECO:0000313" key="3">
    <source>
        <dbReference type="Proteomes" id="UP000013988"/>
    </source>
</evidence>
<organism evidence="2 3">
    <name type="scientific">Clostridium sartagoforme AAU1</name>
    <dbReference type="NCBI Taxonomy" id="1202534"/>
    <lineage>
        <taxon>Bacteria</taxon>
        <taxon>Bacillati</taxon>
        <taxon>Bacillota</taxon>
        <taxon>Clostridia</taxon>
        <taxon>Eubacteriales</taxon>
        <taxon>Clostridiaceae</taxon>
        <taxon>Clostridium</taxon>
    </lineage>
</organism>
<comment type="caution">
    <text evidence="2">The sequence shown here is derived from an EMBL/GenBank/DDBJ whole genome shotgun (WGS) entry which is preliminary data.</text>
</comment>
<reference evidence="2 3" key="1">
    <citation type="submission" date="2013-03" db="EMBL/GenBank/DDBJ databases">
        <title>Whole genome shotgun sequencing of Clostridium sartagoforme AAU1.</title>
        <authorList>
            <person name="Joshi C.G."/>
            <person name="Duggirala S.M."/>
            <person name="Nathani N.M."/>
            <person name="Bhatt V.D."/>
            <person name="Patel A.K."/>
            <person name="Pandya P.R."/>
            <person name="KaPatel J.A."/>
        </authorList>
    </citation>
    <scope>NUCLEOTIDE SEQUENCE [LARGE SCALE GENOMIC DNA]</scope>
    <source>
        <strain evidence="2 3">AAU1</strain>
    </source>
</reference>
<feature type="signal peptide" evidence="1">
    <location>
        <begin position="1"/>
        <end position="21"/>
    </location>
</feature>
<sequence>MIKKIFLAIIILISLTNSVNASTTSNYAEPVPTISKTYTEGFYKFDNKNDVDIGVTLITNTPTKIMILDENMNVQFISLIPYNTKFYLRNIAPKK</sequence>
<protein>
    <submittedName>
        <fullName evidence="2">Uncharacterized protein</fullName>
    </submittedName>
</protein>
<proteinExistence type="predicted"/>
<accession>R9BSW5</accession>
<evidence type="ECO:0000313" key="2">
    <source>
        <dbReference type="EMBL" id="EOR20229.1"/>
    </source>
</evidence>
<dbReference type="EMBL" id="ASRV01000216">
    <property type="protein sequence ID" value="EOR20229.1"/>
    <property type="molecule type" value="Genomic_DNA"/>
</dbReference>
<gene>
    <name evidence="2" type="ORF">A500_18032</name>
</gene>